<keyword evidence="3" id="KW-1185">Reference proteome</keyword>
<feature type="transmembrane region" description="Helical" evidence="1">
    <location>
        <begin position="20"/>
        <end position="42"/>
    </location>
</feature>
<keyword evidence="1" id="KW-0472">Membrane</keyword>
<evidence type="ECO:0000256" key="1">
    <source>
        <dbReference type="SAM" id="Phobius"/>
    </source>
</evidence>
<dbReference type="PANTHER" id="PTHR33444">
    <property type="entry name" value="SI:DKEY-19B23.12-RELATED"/>
    <property type="match status" value="1"/>
</dbReference>
<dbReference type="OrthoDB" id="6157510at2759"/>
<dbReference type="AlphaFoldDB" id="A0A8C1HH90"/>
<accession>A0A8C1HH90</accession>
<dbReference type="Proteomes" id="UP001155660">
    <property type="component" value="Chromosome B10"/>
</dbReference>
<proteinExistence type="predicted"/>
<evidence type="ECO:0000313" key="4">
    <source>
        <dbReference type="RefSeq" id="XP_042587995.1"/>
    </source>
</evidence>
<feature type="transmembrane region" description="Helical" evidence="1">
    <location>
        <begin position="48"/>
        <end position="70"/>
    </location>
</feature>
<evidence type="ECO:0000313" key="3">
    <source>
        <dbReference type="Proteomes" id="UP000694427"/>
    </source>
</evidence>
<reference evidence="2" key="2">
    <citation type="submission" date="2025-05" db="UniProtKB">
        <authorList>
            <consortium name="Ensembl"/>
        </authorList>
    </citation>
    <scope>IDENTIFICATION</scope>
</reference>
<dbReference type="RefSeq" id="XP_042587995.1">
    <property type="nucleotide sequence ID" value="XM_042732061.1"/>
</dbReference>
<evidence type="ECO:0000313" key="2">
    <source>
        <dbReference type="Ensembl" id="ENSCCRP00010102921.1"/>
    </source>
</evidence>
<organism evidence="2 3">
    <name type="scientific">Cyprinus carpio</name>
    <name type="common">Common carp</name>
    <dbReference type="NCBI Taxonomy" id="7962"/>
    <lineage>
        <taxon>Eukaryota</taxon>
        <taxon>Metazoa</taxon>
        <taxon>Chordata</taxon>
        <taxon>Craniata</taxon>
        <taxon>Vertebrata</taxon>
        <taxon>Euteleostomi</taxon>
        <taxon>Actinopterygii</taxon>
        <taxon>Neopterygii</taxon>
        <taxon>Teleostei</taxon>
        <taxon>Ostariophysi</taxon>
        <taxon>Cypriniformes</taxon>
        <taxon>Cyprinidae</taxon>
        <taxon>Cyprininae</taxon>
        <taxon>Cyprinus</taxon>
    </lineage>
</organism>
<dbReference type="Ensembl" id="ENSCCRT00010114342.1">
    <property type="protein sequence ID" value="ENSCCRP00010102921.1"/>
    <property type="gene ID" value="ENSCCRG00010045312.1"/>
</dbReference>
<keyword evidence="1" id="KW-1133">Transmembrane helix</keyword>
<dbReference type="OMA" id="WINTLVN"/>
<keyword evidence="1" id="KW-0812">Transmembrane</keyword>
<dbReference type="RefSeq" id="XP_042587996.1">
    <property type="nucleotide sequence ID" value="XM_042732062.1"/>
</dbReference>
<gene>
    <name evidence="2 4 5" type="primary">LOC109078125</name>
</gene>
<feature type="transmembrane region" description="Helical" evidence="1">
    <location>
        <begin position="125"/>
        <end position="146"/>
    </location>
</feature>
<sequence length="161" mass="18181">MEGLLKSIPTPPALSKPVEIISKFIGIALPIAEVSIGAVFLYDCPKQPYIPIYLLVSGVFTLVLDVVAWCPCRKILKCVCALYVWYLLVGLFLFCWFIAGSVWIYSVYPPDYTGTDYCDKTLYLFAFWTTTVVYILLAIALPVSYYKEYKEEESDGNVVNV</sequence>
<reference evidence="4 5" key="1">
    <citation type="submission" date="2025-04" db="UniProtKB">
        <authorList>
            <consortium name="RefSeq"/>
        </authorList>
    </citation>
    <scope>IDENTIFICATION</scope>
    <source>
        <tissue evidence="4 5">Muscle</tissue>
    </source>
</reference>
<evidence type="ECO:0000313" key="5">
    <source>
        <dbReference type="RefSeq" id="XP_042587996.1"/>
    </source>
</evidence>
<dbReference type="GeneID" id="109078125"/>
<dbReference type="Proteomes" id="UP000694701">
    <property type="component" value="Unplaced"/>
</dbReference>
<dbReference type="KEGG" id="ccar:109078125"/>
<dbReference type="PANTHER" id="PTHR33444:SF2">
    <property type="entry name" value="MARVEL DOMAIN-CONTAINING PROTEIN"/>
    <property type="match status" value="1"/>
</dbReference>
<dbReference type="Proteomes" id="UP000694427">
    <property type="component" value="Unplaced"/>
</dbReference>
<name>A0A8C1HH90_CYPCA</name>
<feature type="transmembrane region" description="Helical" evidence="1">
    <location>
        <begin position="82"/>
        <end position="105"/>
    </location>
</feature>
<dbReference type="InterPro" id="IPR040350">
    <property type="entry name" value="TMEM272"/>
</dbReference>
<dbReference type="Ensembl" id="ENSCCRT00020046331.1">
    <property type="protein sequence ID" value="ENSCCRP00020042465.1"/>
    <property type="gene ID" value="ENSCCRG00020018903.1"/>
</dbReference>
<protein>
    <submittedName>
        <fullName evidence="4 5">Transmembrane protein 272-like isoform X1</fullName>
    </submittedName>
</protein>